<comment type="caution">
    <text evidence="2">The sequence shown here is derived from an EMBL/GenBank/DDBJ whole genome shotgun (WGS) entry which is preliminary data.</text>
</comment>
<sequence length="125" mass="13446">MTEYVTTADVEGVLGTDWEGAGDAARAILEANTWLTSRRVNASDPVEADIITAGAYLAQMAAEGALYADRTPALKRKRVKADTVESELEYQDNATASNGRLRLVLDLLRPYLPAGGGSTFDVRRA</sequence>
<evidence type="ECO:0000259" key="1">
    <source>
        <dbReference type="Pfam" id="PF20557"/>
    </source>
</evidence>
<evidence type="ECO:0000313" key="2">
    <source>
        <dbReference type="EMBL" id="RUR26840.1"/>
    </source>
</evidence>
<reference evidence="2 3" key="1">
    <citation type="submission" date="2018-12" db="EMBL/GenBank/DDBJ databases">
        <title>three novel Halomonas strain isolated from plants.</title>
        <authorList>
            <person name="Sun C."/>
        </authorList>
    </citation>
    <scope>NUCLEOTIDE SEQUENCE [LARGE SCALE GENOMIC DNA]</scope>
    <source>
        <strain evidence="2 3">DSM 19434</strain>
    </source>
</reference>
<organism evidence="2 3">
    <name type="scientific">Vreelandella andesensis</name>
    <dbReference type="NCBI Taxonomy" id="447567"/>
    <lineage>
        <taxon>Bacteria</taxon>
        <taxon>Pseudomonadati</taxon>
        <taxon>Pseudomonadota</taxon>
        <taxon>Gammaproteobacteria</taxon>
        <taxon>Oceanospirillales</taxon>
        <taxon>Halomonadaceae</taxon>
        <taxon>Vreelandella</taxon>
    </lineage>
</organism>
<evidence type="ECO:0000313" key="3">
    <source>
        <dbReference type="Proteomes" id="UP000287336"/>
    </source>
</evidence>
<dbReference type="Proteomes" id="UP000287336">
    <property type="component" value="Unassembled WGS sequence"/>
</dbReference>
<keyword evidence="3" id="KW-1185">Reference proteome</keyword>
<dbReference type="Pfam" id="PF20557">
    <property type="entry name" value="DnaT_2"/>
    <property type="match status" value="1"/>
</dbReference>
<proteinExistence type="predicted"/>
<gene>
    <name evidence="2" type="ORF">ELY33_17175</name>
</gene>
<name>A0A433KF14_9GAMM</name>
<dbReference type="AlphaFoldDB" id="A0A433KF14"/>
<feature type="domain" description="Putative DnaT-like" evidence="1">
    <location>
        <begin position="41"/>
        <end position="124"/>
    </location>
</feature>
<dbReference type="RefSeq" id="WP_126949124.1">
    <property type="nucleotide sequence ID" value="NZ_RZHG01000030.1"/>
</dbReference>
<dbReference type="OrthoDB" id="6571385at2"/>
<dbReference type="EMBL" id="RZHG01000030">
    <property type="protein sequence ID" value="RUR26840.1"/>
    <property type="molecule type" value="Genomic_DNA"/>
</dbReference>
<protein>
    <recommendedName>
        <fullName evidence="1">Putative DnaT-like domain-containing protein</fullName>
    </recommendedName>
</protein>
<dbReference type="InterPro" id="IPR046787">
    <property type="entry name" value="DnaT_2"/>
</dbReference>
<accession>A0A433KF14</accession>